<comment type="caution">
    <text evidence="1">The sequence shown here is derived from an EMBL/GenBank/DDBJ whole genome shotgun (WGS) entry which is preliminary data.</text>
</comment>
<reference evidence="1" key="1">
    <citation type="submission" date="2023-05" db="EMBL/GenBank/DDBJ databases">
        <authorList>
            <person name="Stuckert A."/>
        </authorList>
    </citation>
    <scope>NUCLEOTIDE SEQUENCE</scope>
</reference>
<proteinExistence type="predicted"/>
<accession>A0ABN9E7F8</accession>
<dbReference type="EMBL" id="CATNWA010015198">
    <property type="protein sequence ID" value="CAI9580558.1"/>
    <property type="molecule type" value="Genomic_DNA"/>
</dbReference>
<dbReference type="InterPro" id="IPR011989">
    <property type="entry name" value="ARM-like"/>
</dbReference>
<dbReference type="SUPFAM" id="SSF48371">
    <property type="entry name" value="ARM repeat"/>
    <property type="match status" value="1"/>
</dbReference>
<sequence length="129" mass="14813">RSNWKDRIVACRALSRLHGDISRDLKNKLSHLMWNDWSPAVRWTAAKALGSLGQGKEVHDQLRKHLEGDSWKSKVEALSLIGWLQIMTAQLFPGFLQCFTNDFAAVRRQACRTAGVLHIKDEMVMEHLY</sequence>
<dbReference type="Proteomes" id="UP001162483">
    <property type="component" value="Unassembled WGS sequence"/>
</dbReference>
<feature type="non-terminal residue" evidence="1">
    <location>
        <position position="129"/>
    </location>
</feature>
<dbReference type="InterPro" id="IPR016024">
    <property type="entry name" value="ARM-type_fold"/>
</dbReference>
<dbReference type="Pfam" id="PF13646">
    <property type="entry name" value="HEAT_2"/>
    <property type="match status" value="1"/>
</dbReference>
<evidence type="ECO:0000313" key="2">
    <source>
        <dbReference type="Proteomes" id="UP001162483"/>
    </source>
</evidence>
<name>A0ABN9E7F8_9NEOB</name>
<gene>
    <name evidence="1" type="ORF">SPARVUS_LOCUS9313039</name>
</gene>
<evidence type="ECO:0000313" key="1">
    <source>
        <dbReference type="EMBL" id="CAI9580558.1"/>
    </source>
</evidence>
<protein>
    <submittedName>
        <fullName evidence="1">Uncharacterized protein</fullName>
    </submittedName>
</protein>
<dbReference type="PANTHER" id="PTHR12697">
    <property type="entry name" value="PBS LYASE HEAT-LIKE PROTEIN"/>
    <property type="match status" value="1"/>
</dbReference>
<keyword evidence="2" id="KW-1185">Reference proteome</keyword>
<feature type="non-terminal residue" evidence="1">
    <location>
        <position position="1"/>
    </location>
</feature>
<organism evidence="1 2">
    <name type="scientific">Staurois parvus</name>
    <dbReference type="NCBI Taxonomy" id="386267"/>
    <lineage>
        <taxon>Eukaryota</taxon>
        <taxon>Metazoa</taxon>
        <taxon>Chordata</taxon>
        <taxon>Craniata</taxon>
        <taxon>Vertebrata</taxon>
        <taxon>Euteleostomi</taxon>
        <taxon>Amphibia</taxon>
        <taxon>Batrachia</taxon>
        <taxon>Anura</taxon>
        <taxon>Neobatrachia</taxon>
        <taxon>Ranoidea</taxon>
        <taxon>Ranidae</taxon>
        <taxon>Staurois</taxon>
    </lineage>
</organism>
<dbReference type="PANTHER" id="PTHR12697:SF20">
    <property type="entry name" value="HEAT REPEAT-CONTAINING PROTEIN 4"/>
    <property type="match status" value="1"/>
</dbReference>
<dbReference type="Gene3D" id="1.25.10.10">
    <property type="entry name" value="Leucine-rich Repeat Variant"/>
    <property type="match status" value="1"/>
</dbReference>